<dbReference type="InterPro" id="IPR017452">
    <property type="entry name" value="GPCR_Rhodpsn_7TM"/>
</dbReference>
<evidence type="ECO:0000256" key="6">
    <source>
        <dbReference type="ARBA" id="ARBA00023136"/>
    </source>
</evidence>
<reference evidence="13" key="1">
    <citation type="submission" date="2025-08" db="UniProtKB">
        <authorList>
            <consortium name="RefSeq"/>
        </authorList>
    </citation>
    <scope>IDENTIFICATION</scope>
    <source>
        <tissue evidence="13">Sperm</tissue>
    </source>
</reference>
<dbReference type="PROSITE" id="PS50262">
    <property type="entry name" value="G_PROTEIN_RECEP_F1_2"/>
    <property type="match status" value="1"/>
</dbReference>
<feature type="transmembrane region" description="Helical" evidence="10">
    <location>
        <begin position="482"/>
        <end position="508"/>
    </location>
</feature>
<evidence type="ECO:0000256" key="10">
    <source>
        <dbReference type="SAM" id="Phobius"/>
    </source>
</evidence>
<dbReference type="AlphaFoldDB" id="A0AAJ7X8D6"/>
<name>A0AAJ7X8D6_PETMA</name>
<keyword evidence="8" id="KW-0807">Transducer</keyword>
<proteinExistence type="inferred from homology"/>
<dbReference type="CTD" id="4889"/>
<dbReference type="PANTHER" id="PTHR24235:SF10">
    <property type="entry name" value="NEUROPEPTIDE Y RECEPTOR TYPE 5"/>
    <property type="match status" value="1"/>
</dbReference>
<evidence type="ECO:0000256" key="9">
    <source>
        <dbReference type="SAM" id="MobiDB-lite"/>
    </source>
</evidence>
<dbReference type="Pfam" id="PF00001">
    <property type="entry name" value="7tm_1"/>
    <property type="match status" value="1"/>
</dbReference>
<dbReference type="GO" id="GO:0007268">
    <property type="term" value="P:chemical synaptic transmission"/>
    <property type="evidence" value="ECO:0007669"/>
    <property type="project" value="TreeGrafter"/>
</dbReference>
<keyword evidence="4 10" id="KW-1133">Transmembrane helix</keyword>
<feature type="transmembrane region" description="Helical" evidence="10">
    <location>
        <begin position="446"/>
        <end position="470"/>
    </location>
</feature>
<evidence type="ECO:0000313" key="13">
    <source>
        <dbReference type="RefSeq" id="XP_032825066.1"/>
    </source>
</evidence>
<dbReference type="GO" id="GO:0001602">
    <property type="term" value="F:pancreatic polypeptide receptor activity"/>
    <property type="evidence" value="ECO:0007669"/>
    <property type="project" value="TreeGrafter"/>
</dbReference>
<feature type="transmembrane region" description="Helical" evidence="10">
    <location>
        <begin position="153"/>
        <end position="176"/>
    </location>
</feature>
<evidence type="ECO:0000313" key="12">
    <source>
        <dbReference type="Proteomes" id="UP001318040"/>
    </source>
</evidence>
<feature type="transmembrane region" description="Helical" evidence="10">
    <location>
        <begin position="75"/>
        <end position="100"/>
    </location>
</feature>
<feature type="transmembrane region" description="Helical" evidence="10">
    <location>
        <begin position="112"/>
        <end position="132"/>
    </location>
</feature>
<evidence type="ECO:0000259" key="11">
    <source>
        <dbReference type="PROSITE" id="PS50262"/>
    </source>
</evidence>
<keyword evidence="12" id="KW-1185">Reference proteome</keyword>
<organism evidence="12 13">
    <name type="scientific">Petromyzon marinus</name>
    <name type="common">Sea lamprey</name>
    <dbReference type="NCBI Taxonomy" id="7757"/>
    <lineage>
        <taxon>Eukaryota</taxon>
        <taxon>Metazoa</taxon>
        <taxon>Chordata</taxon>
        <taxon>Craniata</taxon>
        <taxon>Vertebrata</taxon>
        <taxon>Cyclostomata</taxon>
        <taxon>Hyperoartia</taxon>
        <taxon>Petromyzontiformes</taxon>
        <taxon>Petromyzontidae</taxon>
        <taxon>Petromyzon</taxon>
    </lineage>
</organism>
<sequence>MALSTNLSDASSPNASRSWAQELQWEEDEGFLVAEVRYAFIVAYALVCLFGVAGNSAVLVAVWRHRGRCSAMSILVGNLALADVLVALLCAPFTLASTLLDRWAFGPALCRAVPFLQCLAVMVSTLMLMSIAALRCRVISRPLATQPRGRSGLAWSGAAWLLGACVCAPVPAFYALQDMGEATGLSSMRSRYACVESWPRAADRVCFSVALLTLQYVIPLACLTASHTRVCVRLSSTTAAAAAAAAAASASASAAASVIPQTRITLVAVSAQENRIPGGGDGDHDDDGEDDDDDGAGGAKRGWEGFLQRQQRSWCGRRLSSITPMLGTKRSCAGRQGPVGVTVAAAPVSRTASSRLSEQSAHSMPGISEICCEVAPALTTTPIGPERLSLHHHHQHHQHHHHQHHHQQHQQQQQQEQDQQHEQSRGHEQHWARASSRRKRRRSRTVYCKSLAVILAFALSWLPLHVFHLVTDFDDSLLDNGAFKLVFCTCHLLGMISCCLNPVLYGFLNNGLKKELLTAVRCARPRKLPG</sequence>
<dbReference type="GeneID" id="116950960"/>
<keyword evidence="3 10" id="KW-0812">Transmembrane</keyword>
<feature type="region of interest" description="Disordered" evidence="9">
    <location>
        <begin position="270"/>
        <end position="303"/>
    </location>
</feature>
<keyword evidence="7 13" id="KW-0675">Receptor</keyword>
<dbReference type="GO" id="GO:0045202">
    <property type="term" value="C:synapse"/>
    <property type="evidence" value="ECO:0007669"/>
    <property type="project" value="GOC"/>
</dbReference>
<evidence type="ECO:0000256" key="7">
    <source>
        <dbReference type="ARBA" id="ARBA00023170"/>
    </source>
</evidence>
<dbReference type="InterPro" id="IPR000611">
    <property type="entry name" value="NPY_rcpt"/>
</dbReference>
<evidence type="ECO:0000256" key="4">
    <source>
        <dbReference type="ARBA" id="ARBA00022989"/>
    </source>
</evidence>
<dbReference type="KEGG" id="pmrn:116950960"/>
<dbReference type="GO" id="GO:0005886">
    <property type="term" value="C:plasma membrane"/>
    <property type="evidence" value="ECO:0007669"/>
    <property type="project" value="TreeGrafter"/>
</dbReference>
<evidence type="ECO:0000256" key="2">
    <source>
        <dbReference type="ARBA" id="ARBA00010663"/>
    </source>
</evidence>
<dbReference type="Gene3D" id="1.20.1070.10">
    <property type="entry name" value="Rhodopsin 7-helix transmembrane proteins"/>
    <property type="match status" value="2"/>
</dbReference>
<keyword evidence="6 10" id="KW-0472">Membrane</keyword>
<comment type="similarity">
    <text evidence="2">Belongs to the G-protein coupled receptor 1 family.</text>
</comment>
<accession>A0AAJ7X8D6</accession>
<dbReference type="PANTHER" id="PTHR24235">
    <property type="entry name" value="NEUROPEPTIDE Y RECEPTOR"/>
    <property type="match status" value="1"/>
</dbReference>
<dbReference type="GO" id="GO:0043005">
    <property type="term" value="C:neuron projection"/>
    <property type="evidence" value="ECO:0007669"/>
    <property type="project" value="TreeGrafter"/>
</dbReference>
<dbReference type="SUPFAM" id="SSF81321">
    <property type="entry name" value="Family A G protein-coupled receptor-like"/>
    <property type="match status" value="1"/>
</dbReference>
<dbReference type="GO" id="GO:0001601">
    <property type="term" value="F:peptide YY receptor activity"/>
    <property type="evidence" value="ECO:0007669"/>
    <property type="project" value="TreeGrafter"/>
</dbReference>
<gene>
    <name evidence="13" type="primary">NPY5R</name>
</gene>
<dbReference type="GO" id="GO:0042923">
    <property type="term" value="F:neuropeptide binding"/>
    <property type="evidence" value="ECO:0007669"/>
    <property type="project" value="TreeGrafter"/>
</dbReference>
<dbReference type="PRINTS" id="PR00237">
    <property type="entry name" value="GPCRRHODOPSN"/>
</dbReference>
<evidence type="ECO:0000256" key="8">
    <source>
        <dbReference type="ARBA" id="ARBA00023224"/>
    </source>
</evidence>
<feature type="transmembrane region" description="Helical" evidence="10">
    <location>
        <begin position="207"/>
        <end position="226"/>
    </location>
</feature>
<feature type="compositionally biased region" description="Acidic residues" evidence="9">
    <location>
        <begin position="283"/>
        <end position="295"/>
    </location>
</feature>
<dbReference type="InterPro" id="IPR000276">
    <property type="entry name" value="GPCR_Rhodpsn"/>
</dbReference>
<feature type="compositionally biased region" description="Basic and acidic residues" evidence="9">
    <location>
        <begin position="418"/>
        <end position="431"/>
    </location>
</feature>
<dbReference type="RefSeq" id="XP_032825066.1">
    <property type="nucleotide sequence ID" value="XM_032969175.1"/>
</dbReference>
<feature type="transmembrane region" description="Helical" evidence="10">
    <location>
        <begin position="38"/>
        <end position="63"/>
    </location>
</feature>
<feature type="region of interest" description="Disordered" evidence="9">
    <location>
        <begin position="391"/>
        <end position="437"/>
    </location>
</feature>
<evidence type="ECO:0000256" key="3">
    <source>
        <dbReference type="ARBA" id="ARBA00022692"/>
    </source>
</evidence>
<feature type="compositionally biased region" description="Basic residues" evidence="9">
    <location>
        <begin position="391"/>
        <end position="408"/>
    </location>
</feature>
<protein>
    <submittedName>
        <fullName evidence="13">Neuropeptide Y receptor type 5</fullName>
    </submittedName>
</protein>
<comment type="subcellular location">
    <subcellularLocation>
        <location evidence="1">Membrane</location>
        <topology evidence="1">Multi-pass membrane protein</topology>
    </subcellularLocation>
</comment>
<dbReference type="Proteomes" id="UP001318040">
    <property type="component" value="Chromosome 41"/>
</dbReference>
<evidence type="ECO:0000256" key="1">
    <source>
        <dbReference type="ARBA" id="ARBA00004141"/>
    </source>
</evidence>
<keyword evidence="5" id="KW-0297">G-protein coupled receptor</keyword>
<evidence type="ECO:0000256" key="5">
    <source>
        <dbReference type="ARBA" id="ARBA00023040"/>
    </source>
</evidence>
<feature type="domain" description="G-protein coupled receptors family 1 profile" evidence="11">
    <location>
        <begin position="54"/>
        <end position="505"/>
    </location>
</feature>
<dbReference type="PRINTS" id="PR01012">
    <property type="entry name" value="NRPEPTIDEYR"/>
</dbReference>